<dbReference type="GO" id="GO:0016020">
    <property type="term" value="C:membrane"/>
    <property type="evidence" value="ECO:0007669"/>
    <property type="project" value="TreeGrafter"/>
</dbReference>
<feature type="transmembrane region" description="Helical" evidence="8">
    <location>
        <begin position="156"/>
        <end position="175"/>
    </location>
</feature>
<dbReference type="Gene3D" id="3.30.420.150">
    <property type="entry name" value="Exopolyphosphatase. Domain 2"/>
    <property type="match status" value="1"/>
</dbReference>
<evidence type="ECO:0000256" key="5">
    <source>
        <dbReference type="PIRSR" id="PIRSR600407-1"/>
    </source>
</evidence>
<dbReference type="EMBL" id="CAJVPK010000381">
    <property type="protein sequence ID" value="CAG8502423.1"/>
    <property type="molecule type" value="Genomic_DNA"/>
</dbReference>
<dbReference type="GO" id="GO:0005794">
    <property type="term" value="C:Golgi apparatus"/>
    <property type="evidence" value="ECO:0007669"/>
    <property type="project" value="TreeGrafter"/>
</dbReference>
<keyword evidence="2 7" id="KW-0378">Hydrolase</keyword>
<dbReference type="PANTHER" id="PTHR11782:SF83">
    <property type="entry name" value="GUANOSINE-DIPHOSPHATASE"/>
    <property type="match status" value="1"/>
</dbReference>
<dbReference type="GO" id="GO:0004382">
    <property type="term" value="F:GDP phosphatase activity"/>
    <property type="evidence" value="ECO:0007669"/>
    <property type="project" value="UniProtKB-EC"/>
</dbReference>
<sequence length="660" mass="74563">MELPVVIQLRKNESEEWVEIPFTYYLTDQGSFSVLGDPEEFGSNGMHQRITQDIINFCIITNNIAVTRFLINRVSRRNLSMDQLELIRDPRPISSVHSGRRHSTSSDEDTYLPTIHSRRKSSLALEKAEGGFKGAASLERKATFRLTLANKPRNRMWLRSIAFLLTIFGLIYFFLQEDKFNFNLESDVTEAINEKVQDTSNIPILEDEPSTQDIDNSKISTKLKSIHCTVSHPGRPLIQYTLMIDAGSTGSRIHVYRFNYCKESPELEDEIFNYTLPGLSAYPNDPLAAAKSLDGLLDVALKNVPPELYHCTPVAVKATAGLRMLGPSKSGRILEAVENHLKKNYPFPIVPKDGVVIMDGKDEGVYAWITVNYLLERIGKSKKLSTAAIFDLGGGSTQIVFEPEMDDGTVLETGDHRYELSFGGHVYELYQHSYLHYGLMEARKSIKNFIADLWLSASDDDKSGIYEMIGSDLNIKGDYIPHPCLPKNHLEKLSFDYNITLIGTGAGHAQCRFVAEQVLNKDKTCLLSPCAFDGIYQPPLKDTFSVQDIYAFSYFYDRIYPLGMPSEFSLKELRDLTDSICSGNIEQFSHLPEAMKEIRKNPYYCMDLTFIYGLLHIGYEIPLERELKIAKKINDIETGWCLGAAIAVMDQNAWCKSTST</sequence>
<evidence type="ECO:0000256" key="3">
    <source>
        <dbReference type="ARBA" id="ARBA00037742"/>
    </source>
</evidence>
<evidence type="ECO:0000313" key="9">
    <source>
        <dbReference type="EMBL" id="CAG8502423.1"/>
    </source>
</evidence>
<dbReference type="InterPro" id="IPR000407">
    <property type="entry name" value="GDA1_CD39_NTPase"/>
</dbReference>
<dbReference type="OrthoDB" id="6372431at2759"/>
<keyword evidence="8" id="KW-0812">Transmembrane</keyword>
<dbReference type="GO" id="GO:0005524">
    <property type="term" value="F:ATP binding"/>
    <property type="evidence" value="ECO:0007669"/>
    <property type="project" value="UniProtKB-KW"/>
</dbReference>
<evidence type="ECO:0000256" key="2">
    <source>
        <dbReference type="ARBA" id="ARBA00022801"/>
    </source>
</evidence>
<comment type="similarity">
    <text evidence="1 7">Belongs to the GDA1/CD39 NTPase family.</text>
</comment>
<name>A0A9N8ZNN2_9GLOM</name>
<dbReference type="PANTHER" id="PTHR11782">
    <property type="entry name" value="ADENOSINE/GUANOSINE DIPHOSPHATASE"/>
    <property type="match status" value="1"/>
</dbReference>
<dbReference type="GO" id="GO:0009134">
    <property type="term" value="P:nucleoside diphosphate catabolic process"/>
    <property type="evidence" value="ECO:0007669"/>
    <property type="project" value="TreeGrafter"/>
</dbReference>
<dbReference type="EC" id="3.6.1.42" evidence="4"/>
<dbReference type="Proteomes" id="UP000789706">
    <property type="component" value="Unassembled WGS sequence"/>
</dbReference>
<protein>
    <recommendedName>
        <fullName evidence="4">guanosine-diphosphatase</fullName>
        <ecNumber evidence="4">3.6.1.42</ecNumber>
    </recommendedName>
</protein>
<dbReference type="Pfam" id="PF01150">
    <property type="entry name" value="GDA1_CD39"/>
    <property type="match status" value="1"/>
</dbReference>
<dbReference type="AlphaFoldDB" id="A0A9N8ZNN2"/>
<dbReference type="Gene3D" id="3.30.420.40">
    <property type="match status" value="1"/>
</dbReference>
<proteinExistence type="inferred from homology"/>
<feature type="active site" description="Proton acceptor" evidence="5">
    <location>
        <position position="363"/>
    </location>
</feature>
<dbReference type="GO" id="GO:0006487">
    <property type="term" value="P:protein N-linked glycosylation"/>
    <property type="evidence" value="ECO:0007669"/>
    <property type="project" value="TreeGrafter"/>
</dbReference>
<keyword evidence="8" id="KW-0472">Membrane</keyword>
<feature type="binding site" evidence="6">
    <location>
        <begin position="394"/>
        <end position="398"/>
    </location>
    <ligand>
        <name>ATP</name>
        <dbReference type="ChEBI" id="CHEBI:30616"/>
    </ligand>
</feature>
<comment type="caution">
    <text evidence="9">The sequence shown here is derived from an EMBL/GenBank/DDBJ whole genome shotgun (WGS) entry which is preliminary data.</text>
</comment>
<dbReference type="GO" id="GO:0045134">
    <property type="term" value="F:UDP phosphatase activity"/>
    <property type="evidence" value="ECO:0007669"/>
    <property type="project" value="TreeGrafter"/>
</dbReference>
<dbReference type="GO" id="GO:0017111">
    <property type="term" value="F:ribonucleoside triphosphate phosphatase activity"/>
    <property type="evidence" value="ECO:0007669"/>
    <property type="project" value="TreeGrafter"/>
</dbReference>
<keyword evidence="8" id="KW-1133">Transmembrane helix</keyword>
<organism evidence="9 10">
    <name type="scientific">Diversispora eburnea</name>
    <dbReference type="NCBI Taxonomy" id="1213867"/>
    <lineage>
        <taxon>Eukaryota</taxon>
        <taxon>Fungi</taxon>
        <taxon>Fungi incertae sedis</taxon>
        <taxon>Mucoromycota</taxon>
        <taxon>Glomeromycotina</taxon>
        <taxon>Glomeromycetes</taxon>
        <taxon>Diversisporales</taxon>
        <taxon>Diversisporaceae</taxon>
        <taxon>Diversispora</taxon>
    </lineage>
</organism>
<evidence type="ECO:0000256" key="4">
    <source>
        <dbReference type="ARBA" id="ARBA00038903"/>
    </source>
</evidence>
<reference evidence="9" key="1">
    <citation type="submission" date="2021-06" db="EMBL/GenBank/DDBJ databases">
        <authorList>
            <person name="Kallberg Y."/>
            <person name="Tangrot J."/>
            <person name="Rosling A."/>
        </authorList>
    </citation>
    <scope>NUCLEOTIDE SEQUENCE</scope>
    <source>
        <strain evidence="9">AZ414A</strain>
    </source>
</reference>
<keyword evidence="6" id="KW-0067">ATP-binding</keyword>
<evidence type="ECO:0000256" key="6">
    <source>
        <dbReference type="PIRSR" id="PIRSR600407-2"/>
    </source>
</evidence>
<evidence type="ECO:0000313" key="10">
    <source>
        <dbReference type="Proteomes" id="UP000789706"/>
    </source>
</evidence>
<gene>
    <name evidence="9" type="ORF">DEBURN_LOCUS4746</name>
</gene>
<evidence type="ECO:0000256" key="7">
    <source>
        <dbReference type="RuleBase" id="RU003833"/>
    </source>
</evidence>
<evidence type="ECO:0000256" key="8">
    <source>
        <dbReference type="SAM" id="Phobius"/>
    </source>
</evidence>
<dbReference type="CDD" id="cd24040">
    <property type="entry name" value="ASKHA_NBD_GDA1"/>
    <property type="match status" value="1"/>
</dbReference>
<dbReference type="PROSITE" id="PS01238">
    <property type="entry name" value="GDA1_CD39_NTPASE"/>
    <property type="match status" value="1"/>
</dbReference>
<keyword evidence="6" id="KW-0547">Nucleotide-binding</keyword>
<evidence type="ECO:0000256" key="1">
    <source>
        <dbReference type="ARBA" id="ARBA00009283"/>
    </source>
</evidence>
<keyword evidence="10" id="KW-1185">Reference proteome</keyword>
<comment type="function">
    <text evidence="3">After transfer of sugars to endogenous macromolecular acceptors, the enzyme converts nucleoside diphosphates to nucleoside monophosphates which in turn exit the Golgi lumen in a coupled antiporter reaction, allowing entry of additional nucleotide sugar from the cytosol.</text>
</comment>
<accession>A0A9N8ZNN2</accession>